<evidence type="ECO:0000313" key="2">
    <source>
        <dbReference type="Proteomes" id="UP000235672"/>
    </source>
</evidence>
<sequence length="152" mass="16456">MRFLKEVALFARLGLAKPAVSTPHQTRDAAQSEDPSPFVGGPPPGGFKLVCSSPIQTTVTTLCEEDGYSCSSSGALNKPDPTVPGSPRLRSWEDCYIWRIFTEIVTVAIRHTSHACRTTGFRLRIRRLAVATTSQAKGAGLRLTASELLFPP</sequence>
<gene>
    <name evidence="1" type="ORF">NA56DRAFT_698991</name>
</gene>
<accession>A0A2J6QI32</accession>
<dbReference type="EMBL" id="KZ613469">
    <property type="protein sequence ID" value="PMD25918.1"/>
    <property type="molecule type" value="Genomic_DNA"/>
</dbReference>
<name>A0A2J6QI32_9HELO</name>
<keyword evidence="2" id="KW-1185">Reference proteome</keyword>
<proteinExistence type="predicted"/>
<reference evidence="1 2" key="1">
    <citation type="submission" date="2016-05" db="EMBL/GenBank/DDBJ databases">
        <title>A degradative enzymes factory behind the ericoid mycorrhizal symbiosis.</title>
        <authorList>
            <consortium name="DOE Joint Genome Institute"/>
            <person name="Martino E."/>
            <person name="Morin E."/>
            <person name="Grelet G."/>
            <person name="Kuo A."/>
            <person name="Kohler A."/>
            <person name="Daghino S."/>
            <person name="Barry K."/>
            <person name="Choi C."/>
            <person name="Cichocki N."/>
            <person name="Clum A."/>
            <person name="Copeland A."/>
            <person name="Hainaut M."/>
            <person name="Haridas S."/>
            <person name="Labutti K."/>
            <person name="Lindquist E."/>
            <person name="Lipzen A."/>
            <person name="Khouja H.-R."/>
            <person name="Murat C."/>
            <person name="Ohm R."/>
            <person name="Olson A."/>
            <person name="Spatafora J."/>
            <person name="Veneault-Fourrey C."/>
            <person name="Henrissat B."/>
            <person name="Grigoriev I."/>
            <person name="Martin F."/>
            <person name="Perotto S."/>
        </authorList>
    </citation>
    <scope>NUCLEOTIDE SEQUENCE [LARGE SCALE GENOMIC DNA]</scope>
    <source>
        <strain evidence="1 2">UAMH 7357</strain>
    </source>
</reference>
<organism evidence="1 2">
    <name type="scientific">Hyaloscypha hepaticicola</name>
    <dbReference type="NCBI Taxonomy" id="2082293"/>
    <lineage>
        <taxon>Eukaryota</taxon>
        <taxon>Fungi</taxon>
        <taxon>Dikarya</taxon>
        <taxon>Ascomycota</taxon>
        <taxon>Pezizomycotina</taxon>
        <taxon>Leotiomycetes</taxon>
        <taxon>Helotiales</taxon>
        <taxon>Hyaloscyphaceae</taxon>
        <taxon>Hyaloscypha</taxon>
    </lineage>
</organism>
<dbReference type="AlphaFoldDB" id="A0A2J6QI32"/>
<evidence type="ECO:0000313" key="1">
    <source>
        <dbReference type="EMBL" id="PMD25918.1"/>
    </source>
</evidence>
<protein>
    <submittedName>
        <fullName evidence="1">Uncharacterized protein</fullName>
    </submittedName>
</protein>
<dbReference type="Proteomes" id="UP000235672">
    <property type="component" value="Unassembled WGS sequence"/>
</dbReference>